<evidence type="ECO:0000256" key="2">
    <source>
        <dbReference type="SAM" id="MobiDB-lite"/>
    </source>
</evidence>
<evidence type="ECO:0000313" key="6">
    <source>
        <dbReference type="Proteomes" id="UP000005240"/>
    </source>
</evidence>
<feature type="compositionally biased region" description="Polar residues" evidence="2">
    <location>
        <begin position="46"/>
        <end position="56"/>
    </location>
</feature>
<accession>A0A180GIC5</accession>
<keyword evidence="6" id="KW-1185">Reference proteome</keyword>
<proteinExistence type="predicted"/>
<protein>
    <submittedName>
        <fullName evidence="4 5">Uncharacterized protein</fullName>
    </submittedName>
</protein>
<feature type="chain" id="PRO_5008109938" evidence="3">
    <location>
        <begin position="27"/>
        <end position="309"/>
    </location>
</feature>
<dbReference type="EMBL" id="ADAS02000064">
    <property type="protein sequence ID" value="OAV92440.1"/>
    <property type="molecule type" value="Genomic_DNA"/>
</dbReference>
<sequence length="309" mass="35411">MHAMLSKRHRLASLALCCFQAAHIIAKPTLPSRLTHAADQGEEGVTDSQQPSSSGRIGSLIVDISDPQPAALPVAEKDREALDKEFNRLRDDLSMFKEAIRKFPMNWIDTTNQRILEIQKECVERILWIRQNLQELENICQLIGLCRQDRLFKVTKKRFVLAPHPPPLDELLETFYKGMRLNQPYKPNWSFTKAIRKLSANEKRLYAGSGNFLEGTAPEPGKMSGHVLDEVIDRVTSGWLKTLNELLLKITLLSDTAERPPNISWYDYDREAADVLLFQELLFRTAELLYKSEMIPKAHLNEFLKLKST</sequence>
<name>A0A180GIC5_PUCT1</name>
<dbReference type="VEuPathDB" id="FungiDB:PTTG_27647"/>
<gene>
    <name evidence="4" type="ORF">PTTG_27647</name>
</gene>
<dbReference type="Proteomes" id="UP000005240">
    <property type="component" value="Unassembled WGS sequence"/>
</dbReference>
<reference evidence="5" key="4">
    <citation type="submission" date="2025-05" db="UniProtKB">
        <authorList>
            <consortium name="EnsemblFungi"/>
        </authorList>
    </citation>
    <scope>IDENTIFICATION</scope>
    <source>
        <strain evidence="5">isolate 1-1 / race 1 (BBBD)</strain>
    </source>
</reference>
<reference evidence="5 6" key="3">
    <citation type="journal article" date="2017" name="G3 (Bethesda)">
        <title>Comparative analysis highlights variable genome content of wheat rusts and divergence of the mating loci.</title>
        <authorList>
            <person name="Cuomo C.A."/>
            <person name="Bakkeren G."/>
            <person name="Khalil H.B."/>
            <person name="Panwar V."/>
            <person name="Joly D."/>
            <person name="Linning R."/>
            <person name="Sakthikumar S."/>
            <person name="Song X."/>
            <person name="Adiconis X."/>
            <person name="Fan L."/>
            <person name="Goldberg J.M."/>
            <person name="Levin J.Z."/>
            <person name="Young S."/>
            <person name="Zeng Q."/>
            <person name="Anikster Y."/>
            <person name="Bruce M."/>
            <person name="Wang M."/>
            <person name="Yin C."/>
            <person name="McCallum B."/>
            <person name="Szabo L.J."/>
            <person name="Hulbert S."/>
            <person name="Chen X."/>
            <person name="Fellers J.P."/>
        </authorList>
    </citation>
    <scope>NUCLEOTIDE SEQUENCE</scope>
    <source>
        <strain evidence="6">Isolate 1-1 / race 1 (BBBD)</strain>
        <strain evidence="5">isolate 1-1 / race 1 (BBBD)</strain>
    </source>
</reference>
<evidence type="ECO:0000313" key="4">
    <source>
        <dbReference type="EMBL" id="OAV92440.1"/>
    </source>
</evidence>
<dbReference type="EnsemblFungi" id="PTTG_27647-t43_1">
    <property type="protein sequence ID" value="PTTG_27647-t43_1-p1"/>
    <property type="gene ID" value="PTTG_27647"/>
</dbReference>
<dbReference type="AlphaFoldDB" id="A0A180GIC5"/>
<reference evidence="4" key="2">
    <citation type="submission" date="2016-05" db="EMBL/GenBank/DDBJ databases">
        <title>Comparative analysis highlights variable genome content of wheat rusts and divergence of the mating loci.</title>
        <authorList>
            <person name="Cuomo C.A."/>
            <person name="Bakkeren G."/>
            <person name="Szabo L."/>
            <person name="Khalil H."/>
            <person name="Joly D."/>
            <person name="Goldberg J."/>
            <person name="Young S."/>
            <person name="Zeng Q."/>
            <person name="Fellers J."/>
        </authorList>
    </citation>
    <scope>NUCLEOTIDE SEQUENCE [LARGE SCALE GENOMIC DNA]</scope>
    <source>
        <strain evidence="4">1-1 BBBD Race 1</strain>
    </source>
</reference>
<feature type="coiled-coil region" evidence="1">
    <location>
        <begin position="72"/>
        <end position="99"/>
    </location>
</feature>
<reference evidence="4" key="1">
    <citation type="submission" date="2009-11" db="EMBL/GenBank/DDBJ databases">
        <authorList>
            <consortium name="The Broad Institute Genome Sequencing Platform"/>
            <person name="Ward D."/>
            <person name="Feldgarden M."/>
            <person name="Earl A."/>
            <person name="Young S.K."/>
            <person name="Zeng Q."/>
            <person name="Koehrsen M."/>
            <person name="Alvarado L."/>
            <person name="Berlin A."/>
            <person name="Bochicchio J."/>
            <person name="Borenstein D."/>
            <person name="Chapman S.B."/>
            <person name="Chen Z."/>
            <person name="Engels R."/>
            <person name="Freedman E."/>
            <person name="Gellesch M."/>
            <person name="Goldberg J."/>
            <person name="Griggs A."/>
            <person name="Gujja S."/>
            <person name="Heilman E."/>
            <person name="Heiman D."/>
            <person name="Hepburn T."/>
            <person name="Howarth C."/>
            <person name="Jen D."/>
            <person name="Larson L."/>
            <person name="Lewis B."/>
            <person name="Mehta T."/>
            <person name="Park D."/>
            <person name="Pearson M."/>
            <person name="Roberts A."/>
            <person name="Saif S."/>
            <person name="Shea T."/>
            <person name="Shenoy N."/>
            <person name="Sisk P."/>
            <person name="Stolte C."/>
            <person name="Sykes S."/>
            <person name="Thomson T."/>
            <person name="Walk T."/>
            <person name="White J."/>
            <person name="Yandava C."/>
            <person name="Izard J."/>
            <person name="Baranova O.V."/>
            <person name="Blanton J.M."/>
            <person name="Tanner A.C."/>
            <person name="Dewhirst F.E."/>
            <person name="Haas B."/>
            <person name="Nusbaum C."/>
            <person name="Birren B."/>
        </authorList>
    </citation>
    <scope>NUCLEOTIDE SEQUENCE [LARGE SCALE GENOMIC DNA]</scope>
    <source>
        <strain evidence="4">1-1 BBBD Race 1</strain>
    </source>
</reference>
<evidence type="ECO:0000256" key="1">
    <source>
        <dbReference type="SAM" id="Coils"/>
    </source>
</evidence>
<feature type="signal peptide" evidence="3">
    <location>
        <begin position="1"/>
        <end position="26"/>
    </location>
</feature>
<keyword evidence="1" id="KW-0175">Coiled coil</keyword>
<keyword evidence="3" id="KW-0732">Signal</keyword>
<evidence type="ECO:0000256" key="3">
    <source>
        <dbReference type="SAM" id="SignalP"/>
    </source>
</evidence>
<organism evidence="4">
    <name type="scientific">Puccinia triticina (isolate 1-1 / race 1 (BBBD))</name>
    <name type="common">Brown leaf rust fungus</name>
    <dbReference type="NCBI Taxonomy" id="630390"/>
    <lineage>
        <taxon>Eukaryota</taxon>
        <taxon>Fungi</taxon>
        <taxon>Dikarya</taxon>
        <taxon>Basidiomycota</taxon>
        <taxon>Pucciniomycotina</taxon>
        <taxon>Pucciniomycetes</taxon>
        <taxon>Pucciniales</taxon>
        <taxon>Pucciniaceae</taxon>
        <taxon>Puccinia</taxon>
    </lineage>
</organism>
<feature type="region of interest" description="Disordered" evidence="2">
    <location>
        <begin position="38"/>
        <end position="58"/>
    </location>
</feature>
<evidence type="ECO:0000313" key="5">
    <source>
        <dbReference type="EnsemblFungi" id="PTTG_27647-t43_1-p1"/>
    </source>
</evidence>